<feature type="region of interest" description="Disordered" evidence="1">
    <location>
        <begin position="1"/>
        <end position="31"/>
    </location>
</feature>
<organism evidence="2">
    <name type="scientific">viral metagenome</name>
    <dbReference type="NCBI Taxonomy" id="1070528"/>
    <lineage>
        <taxon>unclassified sequences</taxon>
        <taxon>metagenomes</taxon>
        <taxon>organismal metagenomes</taxon>
    </lineage>
</organism>
<feature type="compositionally biased region" description="Polar residues" evidence="1">
    <location>
        <begin position="12"/>
        <end position="31"/>
    </location>
</feature>
<evidence type="ECO:0000313" key="2">
    <source>
        <dbReference type="EMBL" id="QHT06333.1"/>
    </source>
</evidence>
<evidence type="ECO:0000256" key="1">
    <source>
        <dbReference type="SAM" id="MobiDB-lite"/>
    </source>
</evidence>
<proteinExistence type="predicted"/>
<sequence length="1511" mass="162210">MTKITLMGAGSAGTSHGQNYHSGGQANNKWQGLPATRNSRTGPLLTHIRSQAGSTEEQRRAVYYFNALGGVGKMRSQFIGGAGGAFDPDKEKPETIKFWYDTAGYSYAAKFVNLKDIAFDLSGTYGLPEGVESWDDVDIIEITRGSAQNKTKTRSGPLAATEAVLQSLSDPSHPVYSQITSTWNGYTSAKALYGQIAALLRSYKTSIPDNNENYLNTSGFPDYMFFDPRGVGTQYESANNIVYTTLDQKNHFNTILDPSSSTEVLLYKTGTFLTKHSPPMHIGTDVSAQEHNTLPGALETTYMAHYNQLQEKIENDHADASFNKTSSGPGVFTTIGGIDLKDINKVFLKGLVSNGTLPNAAGTTIENDQSIFNETYPASELRPNAGMDSMNYNPRYINRNANAYHPGQHFNTTASYDVRNNIRYILVDKKDNYSIREEDPSYQTSYNIYKPSKQGEAFVYAVEMSPDSDKWLNWTTTVNDAGKYSELFNASKIITRPADDTVKMLSQLYNDYQKTNMPLNFELGDVKVIGKVKDIYDIYTSTPWKPYDSSGSSSNVLSGDSIADSSGGFGTFVSIDKGEGDYVAVASRETADKIRFYKTTTTTDNKTYINLLESQLVKDRFPISEASGNNIISISDYSTGFTPLVAVGEKNATRPSFGKSSAAGTTSTKGGYVELFGNDFASSATLFSIKTKQKPPFTSNYTELFGEVEGDAYGNSVAIAGSIGTSAMMVVGAPDASGGIGHTYVYQIGGSTGGNVLVDNVITAVAGISGEQSGVYTLDAFVGDGTNKNYGYSVDVAKMTDNSFVVVSGAPSYSDLSQFGDIRYQVFDQLGNKVQDVSNVYSTISPLLSGGGLSGELFGSQVSLSDTGEFMAIVAPQRPSGSGGASSNIIYMRWNPSTSKYQFENTFSGNADTFSIIREVNTKYLDGTNSVDRAVFLSNSTAQQADFFRKSSWTRENTNEIITETPSGIDKKGAGLAVGKNGNIVVVGAPSDGKGSVEVLQLPYPKLDLTIKERQVGNDMSCPNIGGVAGDGQYGYEMTIDALAKHYAISGPEKCGKWTSGNGSGWVDIYDVSGSNIDNYTEVASFVRPWFLNETKNTSGQYPSSGGSTYQAAEGSWMTGSNSQIAYLGGAGMGQALEYSGDGKVLVVGLPLADKIAGSSSGSSNRGAIYVVQDRGVNPSSGLRFGNRAFHHQARQLANGGFLTTALPKAYLTPNEIAGFDVSANFGASVSSNYDGSIIAACAGDVNNPVKISQNSFAEVLYYNTSRSPPLYEYRAFKTSGSNKHREPGYAFCSLSADGNRVALSNPYYDISGGATNAGIVSVFEWDEVNKVYEKIGGDIIGTATNDAVGNQIKLSPSGKVVVIGSSGKIGSYTLYEGNTGTWTKVYEYSGSPTSIYNFSTSGYHSEEIAYIDPSAFPNGRKITFMCGSAYEDFWKVPSTGVMSYSYRKNAYESGFQKATTSSSFNSGTTATANVEYPDGAGDGAVANTVLFSKYNSIPAESIATLVTDIY</sequence>
<accession>A0A6C0CPW6</accession>
<dbReference type="EMBL" id="MN739467">
    <property type="protein sequence ID" value="QHT06333.1"/>
    <property type="molecule type" value="Genomic_DNA"/>
</dbReference>
<name>A0A6C0CPW6_9ZZZZ</name>
<reference evidence="2" key="1">
    <citation type="journal article" date="2020" name="Nature">
        <title>Giant virus diversity and host interactions through global metagenomics.</title>
        <authorList>
            <person name="Schulz F."/>
            <person name="Roux S."/>
            <person name="Paez-Espino D."/>
            <person name="Jungbluth S."/>
            <person name="Walsh D.A."/>
            <person name="Denef V.J."/>
            <person name="McMahon K.D."/>
            <person name="Konstantinidis K.T."/>
            <person name="Eloe-Fadrosh E.A."/>
            <person name="Kyrpides N.C."/>
            <person name="Woyke T."/>
        </authorList>
    </citation>
    <scope>NUCLEOTIDE SEQUENCE</scope>
    <source>
        <strain evidence="2">GVMAG-M-3300021425-30</strain>
    </source>
</reference>
<protein>
    <submittedName>
        <fullName evidence="2">Uncharacterized protein</fullName>
    </submittedName>
</protein>